<evidence type="ECO:0000256" key="6">
    <source>
        <dbReference type="SAM" id="SignalP"/>
    </source>
</evidence>
<evidence type="ECO:0000256" key="2">
    <source>
        <dbReference type="ARBA" id="ARBA00009928"/>
    </source>
</evidence>
<dbReference type="EMBL" id="LVLJ01002926">
    <property type="protein sequence ID" value="OAE23141.1"/>
    <property type="molecule type" value="Genomic_DNA"/>
</dbReference>
<keyword evidence="4" id="KW-0560">Oxidoreductase</keyword>
<evidence type="ECO:0000259" key="7">
    <source>
        <dbReference type="PROSITE" id="PS00498"/>
    </source>
</evidence>
<comment type="similarity">
    <text evidence="2">Belongs to the tyrosinase family.</text>
</comment>
<sequence length="427" mass="48681">MAASGRFDISVHFIQLLVCCAWLVTNSQLAQSAPIKITFDGCIPGFANNKTQYCCPPPYKGEIVDFCPKRNMSKPLRVRKALQCLSGHELKVYTEKLDKAYTILRNLPDDDPRSLNQQKRLHCSYGTGGFVQQGTDNITIDIHFSWLFFPWHRYFIYFHERIIQHVLDDPEFSLHFWNWDNGFTVHKPKGARSGCYKRGDLLPPIYNITGMGQYQNRSSRTKLPGLPVDLGIVPEERDNPPTRPAEVVKPRNLATMHASMVTVGNTTRGFMGRIYRYGDYQVLDPLTGAGGLEVMGHASIHWWVGNTMGVVETSAGDPLFYAHHSNIDRLWNNWHKVPGGERVDYSDPDFLEAEFLFYDETATIRRVKVKDALDMEEFGYKFQKANDISWIDYVPTVNSTSNSTINSTDSYKPQVKQVNAAARKCHK</sequence>
<evidence type="ECO:0000313" key="8">
    <source>
        <dbReference type="EMBL" id="OAE23141.1"/>
    </source>
</evidence>
<keyword evidence="6" id="KW-0732">Signal</keyword>
<dbReference type="InterPro" id="IPR002227">
    <property type="entry name" value="Tyrosinase_Cu-bd"/>
</dbReference>
<dbReference type="Pfam" id="PF12142">
    <property type="entry name" value="PPO1_DWL"/>
    <property type="match status" value="1"/>
</dbReference>
<dbReference type="InterPro" id="IPR022739">
    <property type="entry name" value="Polyphenol_oxidase_cen"/>
</dbReference>
<comment type="caution">
    <text evidence="8">The sequence shown here is derived from an EMBL/GenBank/DDBJ whole genome shotgun (WGS) entry which is preliminary data.</text>
</comment>
<name>A0A176VS61_MARPO</name>
<dbReference type="GO" id="GO:0004097">
    <property type="term" value="F:catechol oxidase activity"/>
    <property type="evidence" value="ECO:0007669"/>
    <property type="project" value="InterPro"/>
</dbReference>
<dbReference type="Proteomes" id="UP000077202">
    <property type="component" value="Unassembled WGS sequence"/>
</dbReference>
<protein>
    <recommendedName>
        <fullName evidence="7">Tyrosinase copper-binding domain-containing protein</fullName>
    </recommendedName>
</protein>
<dbReference type="SUPFAM" id="SSF48056">
    <property type="entry name" value="Di-copper centre-containing domain"/>
    <property type="match status" value="1"/>
</dbReference>
<feature type="chain" id="PRO_5008052058" description="Tyrosinase copper-binding domain-containing protein" evidence="6">
    <location>
        <begin position="33"/>
        <end position="427"/>
    </location>
</feature>
<gene>
    <name evidence="8" type="ORF">AXG93_3986s1260</name>
</gene>
<accession>A0A176VS61</accession>
<evidence type="ECO:0000313" key="9">
    <source>
        <dbReference type="Proteomes" id="UP000077202"/>
    </source>
</evidence>
<keyword evidence="5" id="KW-0186">Copper</keyword>
<comment type="cofactor">
    <cofactor evidence="1">
        <name>Cu(2+)</name>
        <dbReference type="ChEBI" id="CHEBI:29036"/>
    </cofactor>
</comment>
<evidence type="ECO:0000256" key="3">
    <source>
        <dbReference type="ARBA" id="ARBA00022723"/>
    </source>
</evidence>
<dbReference type="PROSITE" id="PS00498">
    <property type="entry name" value="TYROSINASE_2"/>
    <property type="match status" value="1"/>
</dbReference>
<keyword evidence="3" id="KW-0479">Metal-binding</keyword>
<dbReference type="AlphaFoldDB" id="A0A176VS61"/>
<evidence type="ECO:0000256" key="4">
    <source>
        <dbReference type="ARBA" id="ARBA00023002"/>
    </source>
</evidence>
<dbReference type="InterPro" id="IPR050316">
    <property type="entry name" value="Tyrosinase/Hemocyanin"/>
</dbReference>
<keyword evidence="9" id="KW-1185">Reference proteome</keyword>
<reference evidence="8" key="1">
    <citation type="submission" date="2016-03" db="EMBL/GenBank/DDBJ databases">
        <title>Mechanisms controlling the formation of the plant cell surface in tip-growing cells are functionally conserved among land plants.</title>
        <authorList>
            <person name="Honkanen S."/>
            <person name="Jones V.A."/>
            <person name="Morieri G."/>
            <person name="Champion C."/>
            <person name="Hetherington A.J."/>
            <person name="Kelly S."/>
            <person name="Saint-Marcoux D."/>
            <person name="Proust H."/>
            <person name="Prescott H."/>
            <person name="Dolan L."/>
        </authorList>
    </citation>
    <scope>NUCLEOTIDE SEQUENCE [LARGE SCALE GENOMIC DNA]</scope>
    <source>
        <tissue evidence="8">Whole gametophyte</tissue>
    </source>
</reference>
<proteinExistence type="inferred from homology"/>
<dbReference type="Gene3D" id="1.10.1280.10">
    <property type="entry name" value="Di-copper center containing domain from catechol oxidase"/>
    <property type="match status" value="1"/>
</dbReference>
<dbReference type="Pfam" id="PF00264">
    <property type="entry name" value="Tyrosinase"/>
    <property type="match status" value="1"/>
</dbReference>
<feature type="signal peptide" evidence="6">
    <location>
        <begin position="1"/>
        <end position="32"/>
    </location>
</feature>
<dbReference type="PANTHER" id="PTHR11474:SF76">
    <property type="entry name" value="SHKT DOMAIN-CONTAINING PROTEIN"/>
    <property type="match status" value="1"/>
</dbReference>
<feature type="domain" description="Tyrosinase copper-binding" evidence="7">
    <location>
        <begin position="317"/>
        <end position="328"/>
    </location>
</feature>
<dbReference type="PANTHER" id="PTHR11474">
    <property type="entry name" value="TYROSINASE FAMILY MEMBER"/>
    <property type="match status" value="1"/>
</dbReference>
<dbReference type="PRINTS" id="PR00092">
    <property type="entry name" value="TYROSINASE"/>
</dbReference>
<evidence type="ECO:0000256" key="5">
    <source>
        <dbReference type="ARBA" id="ARBA00023008"/>
    </source>
</evidence>
<dbReference type="GO" id="GO:0046872">
    <property type="term" value="F:metal ion binding"/>
    <property type="evidence" value="ECO:0007669"/>
    <property type="project" value="UniProtKB-KW"/>
</dbReference>
<dbReference type="InterPro" id="IPR008922">
    <property type="entry name" value="Di-copper_centre_dom_sf"/>
</dbReference>
<evidence type="ECO:0000256" key="1">
    <source>
        <dbReference type="ARBA" id="ARBA00001973"/>
    </source>
</evidence>
<organism evidence="8 9">
    <name type="scientific">Marchantia polymorpha subsp. ruderalis</name>
    <dbReference type="NCBI Taxonomy" id="1480154"/>
    <lineage>
        <taxon>Eukaryota</taxon>
        <taxon>Viridiplantae</taxon>
        <taxon>Streptophyta</taxon>
        <taxon>Embryophyta</taxon>
        <taxon>Marchantiophyta</taxon>
        <taxon>Marchantiopsida</taxon>
        <taxon>Marchantiidae</taxon>
        <taxon>Marchantiales</taxon>
        <taxon>Marchantiaceae</taxon>
        <taxon>Marchantia</taxon>
    </lineage>
</organism>